<dbReference type="GO" id="GO:0016829">
    <property type="term" value="F:lyase activity"/>
    <property type="evidence" value="ECO:0007669"/>
    <property type="project" value="UniProtKB-KW"/>
</dbReference>
<feature type="domain" description="Guanylate cyclase" evidence="2">
    <location>
        <begin position="123"/>
        <end position="233"/>
    </location>
</feature>
<accession>A0ABV3T1S3</accession>
<evidence type="ECO:0000259" key="2">
    <source>
        <dbReference type="PROSITE" id="PS50125"/>
    </source>
</evidence>
<dbReference type="EC" id="4.6.1.-" evidence="3"/>
<dbReference type="Pfam" id="PF00211">
    <property type="entry name" value="Guanylate_cyc"/>
    <property type="match status" value="1"/>
</dbReference>
<dbReference type="EMBL" id="JBFPJR010000013">
    <property type="protein sequence ID" value="MEX0427844.1"/>
    <property type="molecule type" value="Genomic_DNA"/>
</dbReference>
<evidence type="ECO:0000313" key="4">
    <source>
        <dbReference type="Proteomes" id="UP001556631"/>
    </source>
</evidence>
<dbReference type="Proteomes" id="UP001556631">
    <property type="component" value="Unassembled WGS sequence"/>
</dbReference>
<dbReference type="PROSITE" id="PS50125">
    <property type="entry name" value="GUANYLATE_CYCLASE_2"/>
    <property type="match status" value="1"/>
</dbReference>
<dbReference type="SUPFAM" id="SSF55073">
    <property type="entry name" value="Nucleotide cyclase"/>
    <property type="match status" value="1"/>
</dbReference>
<dbReference type="PANTHER" id="PTHR43081">
    <property type="entry name" value="ADENYLATE CYCLASE, TERMINAL-DIFFERENTIATION SPECIFIC-RELATED"/>
    <property type="match status" value="1"/>
</dbReference>
<gene>
    <name evidence="3" type="ORF">AB3X52_09450</name>
</gene>
<organism evidence="3 4">
    <name type="scientific">Nocardioides eburneus</name>
    <dbReference type="NCBI Taxonomy" id="3231482"/>
    <lineage>
        <taxon>Bacteria</taxon>
        <taxon>Bacillati</taxon>
        <taxon>Actinomycetota</taxon>
        <taxon>Actinomycetes</taxon>
        <taxon>Propionibacteriales</taxon>
        <taxon>Nocardioidaceae</taxon>
        <taxon>Nocardioides</taxon>
    </lineage>
</organism>
<protein>
    <submittedName>
        <fullName evidence="3">Adenylate/guanylate cyclase domain-containing protein</fullName>
        <ecNumber evidence="3">4.6.1.-</ecNumber>
    </submittedName>
</protein>
<evidence type="ECO:0000313" key="3">
    <source>
        <dbReference type="EMBL" id="MEX0427844.1"/>
    </source>
</evidence>
<evidence type="ECO:0000256" key="1">
    <source>
        <dbReference type="ARBA" id="ARBA00005381"/>
    </source>
</evidence>
<dbReference type="CDD" id="cd07302">
    <property type="entry name" value="CHD"/>
    <property type="match status" value="1"/>
</dbReference>
<dbReference type="RefSeq" id="WP_367993612.1">
    <property type="nucleotide sequence ID" value="NZ_JBFPJR010000013.1"/>
</dbReference>
<dbReference type="SMART" id="SM00044">
    <property type="entry name" value="CYCc"/>
    <property type="match status" value="1"/>
</dbReference>
<sequence>MELWRLLGFPHAEEGQPAFTSADVDALRHTAGLMQLGILSPDRQAALVRTWGRSFARLADWQTSLLADVTRERGGDDVDDLLTVAVEVLPLVEELQTYVWRRHLASAASRILTVAGASAVPMAVGFVDIVGYTARSKTLTEAELVDLVEEFEDACADVVIEHHGRVIKNLGDAVLFTCDRIEDAARVALELLELAEDPDEPFPDVRAGVAYGDVVERLGDVFGPTVNIASRLTSIARPSTVLVDEGAAAELEDVTGLELHRMRRTSVKGYARLQPYRLRRSD</sequence>
<dbReference type="InterPro" id="IPR001054">
    <property type="entry name" value="A/G_cyclase"/>
</dbReference>
<name>A0ABV3T1S3_9ACTN</name>
<comment type="similarity">
    <text evidence="1">Belongs to the adenylyl cyclase class-3 family.</text>
</comment>
<dbReference type="InterPro" id="IPR050697">
    <property type="entry name" value="Adenylyl/Guanylyl_Cyclase_3/4"/>
</dbReference>
<dbReference type="Gene3D" id="3.30.70.1230">
    <property type="entry name" value="Nucleotide cyclase"/>
    <property type="match status" value="1"/>
</dbReference>
<reference evidence="3 4" key="1">
    <citation type="submission" date="2024-07" db="EMBL/GenBank/DDBJ databases">
        <authorList>
            <person name="Lee S."/>
            <person name="Kang M."/>
        </authorList>
    </citation>
    <scope>NUCLEOTIDE SEQUENCE [LARGE SCALE GENOMIC DNA]</scope>
    <source>
        <strain evidence="3 4">DS6</strain>
    </source>
</reference>
<dbReference type="InterPro" id="IPR029787">
    <property type="entry name" value="Nucleotide_cyclase"/>
</dbReference>
<dbReference type="PANTHER" id="PTHR43081:SF1">
    <property type="entry name" value="ADENYLATE CYCLASE, TERMINAL-DIFFERENTIATION SPECIFIC"/>
    <property type="match status" value="1"/>
</dbReference>
<comment type="caution">
    <text evidence="3">The sequence shown here is derived from an EMBL/GenBank/DDBJ whole genome shotgun (WGS) entry which is preliminary data.</text>
</comment>
<proteinExistence type="inferred from homology"/>
<keyword evidence="3" id="KW-0456">Lyase</keyword>
<keyword evidence="4" id="KW-1185">Reference proteome</keyword>